<dbReference type="EMBL" id="JABSOD010000017">
    <property type="protein sequence ID" value="NRQ43804.1"/>
    <property type="molecule type" value="Genomic_DNA"/>
</dbReference>
<reference evidence="1 2" key="1">
    <citation type="submission" date="2020-06" db="EMBL/GenBank/DDBJ databases">
        <title>Rheinheimera sp. nov., a marine bacterium isolated from coastal.</title>
        <authorList>
            <person name="Yu Q."/>
            <person name="Qi Y."/>
            <person name="Pu J."/>
        </authorList>
    </citation>
    <scope>NUCLEOTIDE SEQUENCE [LARGE SCALE GENOMIC DNA]</scope>
    <source>
        <strain evidence="1 2">YQF-2</strain>
    </source>
</reference>
<dbReference type="AlphaFoldDB" id="A0A7Y5AT35"/>
<protein>
    <submittedName>
        <fullName evidence="1">Uncharacterized protein</fullName>
    </submittedName>
</protein>
<keyword evidence="2" id="KW-1185">Reference proteome</keyword>
<evidence type="ECO:0000313" key="1">
    <source>
        <dbReference type="EMBL" id="NRQ43804.1"/>
    </source>
</evidence>
<accession>A0A7Y5AT35</accession>
<dbReference type="Proteomes" id="UP000523161">
    <property type="component" value="Unassembled WGS sequence"/>
</dbReference>
<name>A0A7Y5AT35_9GAMM</name>
<comment type="caution">
    <text evidence="1">The sequence shown here is derived from an EMBL/GenBank/DDBJ whole genome shotgun (WGS) entry which is preliminary data.</text>
</comment>
<sequence length="796" mass="90811">MAEYSIKRRQTHEKDRFTALKQQALADIQQLAGKRWTDYNLHDPGITLLEQLCFSLTELQYRCDFSMADLLSSPDGTIDFAALGLVSPEQILSCRPTTAADYRRYLLDQLPQLADIYLLPCAVSGLYRAVAVATQPDQPTAPLIAAIRRCYSAQRNLGEQLGQIDIIAPLHCEPVAELDVQSSADAVELLAEFYCCCRQLLQRSSARRSYSDLLAQGADYEQLFTGPLTPGGVLEHSESEQRQLHITDFFQPLQHIDGVIQLRQFHLRCAGQPCYDNLPLQQGLPVYYLALPDATQPPKVRLSMGNKTINIDWPAVVQRYQQKRFQQYSRWQTDIAALCPPPAGRYRASGRYHSVQALLPQNYGMQRPLAQSSPRQLQLKGYLLLFEQLLANFLAQLQQLPALFSPQHLTQSYYYQSLQDAGSRDVDALLYQDMNTTQAKLYQQLDDVLQRKHRLLDYLLALYGESLHQHSLQHFDYYHSAQSALLRRLQQKVSYLQQIVVMTKDRIAAPDHYAPLWRDAVGGFVRKQALLLDLAQTAQSLTTAVLQHKLRLRSDTDQLQQLYLDETSSNGVLLQQVPPLRIRYAADSRLLRHKLEDACCFDGNCLPEILLQTGIQLSNYRILLQQNRYQVLLKVPHSKQDEWWLVGSYRYYRRALIMANSLVLFLSHVSRASEGLHVIEHLLLMPEQSTAAELPAGFYSGHISILCPGWTARFADAGFQQLVTETLQMNCPAHLCCRVFFLDFAQMNRFERLFKYWRSALKADRHSADTERRALAQFIYRLQQPAEAADASAKAG</sequence>
<evidence type="ECO:0000313" key="2">
    <source>
        <dbReference type="Proteomes" id="UP000523161"/>
    </source>
</evidence>
<gene>
    <name evidence="1" type="ORF">HRH59_14715</name>
</gene>
<proteinExistence type="predicted"/>
<dbReference type="RefSeq" id="WP_173502040.1">
    <property type="nucleotide sequence ID" value="NZ_JABSOD010000017.1"/>
</dbReference>
<organism evidence="1 2">
    <name type="scientific">Rheinheimera lutimaris</name>
    <dbReference type="NCBI Taxonomy" id="2740584"/>
    <lineage>
        <taxon>Bacteria</taxon>
        <taxon>Pseudomonadati</taxon>
        <taxon>Pseudomonadota</taxon>
        <taxon>Gammaproteobacteria</taxon>
        <taxon>Chromatiales</taxon>
        <taxon>Chromatiaceae</taxon>
        <taxon>Rheinheimera</taxon>
    </lineage>
</organism>